<comment type="caution">
    <text evidence="3">The sequence shown here is derived from an EMBL/GenBank/DDBJ whole genome shotgun (WGS) entry which is preliminary data.</text>
</comment>
<dbReference type="PROSITE" id="PS52029">
    <property type="entry name" value="LD_TPASE"/>
    <property type="match status" value="1"/>
</dbReference>
<protein>
    <submittedName>
        <fullName evidence="3">L,D-peptidoglycan transpeptidase YkuD (ErfK/YbiS/YcfS/YnhG family)</fullName>
    </submittedName>
</protein>
<sequence>MAETERFSMRSEIRVRSLAAPATRGRLTFGALTVACALGRAGISYNKREGDGLTPAGCYRLIEVRYRADRVARPATRLPVRIIRPDDGWCDDPGDGRYNRAIRLPCPASHERLWREDHLYDLLVILDHNRHPRIRGRGSAVFFHLARPGYRPTEGCVAVALDHMRRVLALSCPSTMMRIG</sequence>
<comment type="pathway">
    <text evidence="1">Cell wall biogenesis; peptidoglycan biosynthesis.</text>
</comment>
<dbReference type="PANTHER" id="PTHR38589:SF1">
    <property type="entry name" value="BLR0621 PROTEIN"/>
    <property type="match status" value="1"/>
</dbReference>
<name>A0A2T5VHV1_9HYPH</name>
<dbReference type="PANTHER" id="PTHR38589">
    <property type="entry name" value="BLR0621 PROTEIN"/>
    <property type="match status" value="1"/>
</dbReference>
<feature type="domain" description="L,D-TPase catalytic" evidence="2">
    <location>
        <begin position="7"/>
        <end position="180"/>
    </location>
</feature>
<dbReference type="InterPro" id="IPR005490">
    <property type="entry name" value="LD_TPept_cat_dom"/>
</dbReference>
<dbReference type="RefSeq" id="WP_245926684.1">
    <property type="nucleotide sequence ID" value="NZ_QAYG01000001.1"/>
</dbReference>
<keyword evidence="4" id="KW-1185">Reference proteome</keyword>
<feature type="active site" description="Proton donor/acceptor" evidence="1">
    <location>
        <position position="144"/>
    </location>
</feature>
<keyword evidence="1" id="KW-0573">Peptidoglycan synthesis</keyword>
<reference evidence="3 4" key="1">
    <citation type="submission" date="2018-04" db="EMBL/GenBank/DDBJ databases">
        <title>Genomic Encyclopedia of Archaeal and Bacterial Type Strains, Phase II (KMG-II): from individual species to whole genera.</title>
        <authorList>
            <person name="Goeker M."/>
        </authorList>
    </citation>
    <scope>NUCLEOTIDE SEQUENCE [LARGE SCALE GENOMIC DNA]</scope>
    <source>
        <strain evidence="3 4">DSM 23382</strain>
    </source>
</reference>
<accession>A0A2T5VHV1</accession>
<organism evidence="3 4">
    <name type="scientific">Breoghania corrubedonensis</name>
    <dbReference type="NCBI Taxonomy" id="665038"/>
    <lineage>
        <taxon>Bacteria</taxon>
        <taxon>Pseudomonadati</taxon>
        <taxon>Pseudomonadota</taxon>
        <taxon>Alphaproteobacteria</taxon>
        <taxon>Hyphomicrobiales</taxon>
        <taxon>Stappiaceae</taxon>
        <taxon>Breoghania</taxon>
    </lineage>
</organism>
<dbReference type="GO" id="GO:0071555">
    <property type="term" value="P:cell wall organization"/>
    <property type="evidence" value="ECO:0007669"/>
    <property type="project" value="UniProtKB-UniRule"/>
</dbReference>
<feature type="active site" description="Nucleophile" evidence="1">
    <location>
        <position position="156"/>
    </location>
</feature>
<dbReference type="AlphaFoldDB" id="A0A2T5VHV1"/>
<evidence type="ECO:0000313" key="4">
    <source>
        <dbReference type="Proteomes" id="UP000244081"/>
    </source>
</evidence>
<dbReference type="GO" id="GO:0008360">
    <property type="term" value="P:regulation of cell shape"/>
    <property type="evidence" value="ECO:0007669"/>
    <property type="project" value="UniProtKB-UniRule"/>
</dbReference>
<keyword evidence="1" id="KW-0961">Cell wall biogenesis/degradation</keyword>
<dbReference type="Proteomes" id="UP000244081">
    <property type="component" value="Unassembled WGS sequence"/>
</dbReference>
<evidence type="ECO:0000259" key="2">
    <source>
        <dbReference type="PROSITE" id="PS52029"/>
    </source>
</evidence>
<dbReference type="Pfam" id="PF03734">
    <property type="entry name" value="YkuD"/>
    <property type="match status" value="1"/>
</dbReference>
<proteinExistence type="predicted"/>
<keyword evidence="1" id="KW-0133">Cell shape</keyword>
<dbReference type="EMBL" id="QAYG01000001">
    <property type="protein sequence ID" value="PTW63333.1"/>
    <property type="molecule type" value="Genomic_DNA"/>
</dbReference>
<dbReference type="GO" id="GO:0016740">
    <property type="term" value="F:transferase activity"/>
    <property type="evidence" value="ECO:0007669"/>
    <property type="project" value="InterPro"/>
</dbReference>
<evidence type="ECO:0000313" key="3">
    <source>
        <dbReference type="EMBL" id="PTW63333.1"/>
    </source>
</evidence>
<dbReference type="GO" id="GO:0009252">
    <property type="term" value="P:peptidoglycan biosynthetic process"/>
    <property type="evidence" value="ECO:0007669"/>
    <property type="project" value="UniProtKB-KW"/>
</dbReference>
<gene>
    <name evidence="3" type="ORF">C8N35_1011384</name>
</gene>
<evidence type="ECO:0000256" key="1">
    <source>
        <dbReference type="PROSITE-ProRule" id="PRU01373"/>
    </source>
</evidence>